<comment type="function">
    <text evidence="5">Demethylates proteins that have been reversibly carboxymethylated.</text>
</comment>
<evidence type="ECO:0000259" key="7">
    <source>
        <dbReference type="Pfam" id="PF12697"/>
    </source>
</evidence>
<feature type="active site" evidence="6">
    <location>
        <position position="140"/>
    </location>
</feature>
<dbReference type="AlphaFoldDB" id="A0A6G0WGK1"/>
<organism evidence="8 9">
    <name type="scientific">Aphanomyces euteiches</name>
    <dbReference type="NCBI Taxonomy" id="100861"/>
    <lineage>
        <taxon>Eukaryota</taxon>
        <taxon>Sar</taxon>
        <taxon>Stramenopiles</taxon>
        <taxon>Oomycota</taxon>
        <taxon>Saprolegniomycetes</taxon>
        <taxon>Saprolegniales</taxon>
        <taxon>Verrucalvaceae</taxon>
        <taxon>Aphanomyces</taxon>
    </lineage>
</organism>
<keyword evidence="9" id="KW-1185">Reference proteome</keyword>
<keyword evidence="2 5" id="KW-0719">Serine esterase</keyword>
<dbReference type="EC" id="3.1.1.-" evidence="5"/>
<dbReference type="PANTHER" id="PTHR14189">
    <property type="entry name" value="PROTEIN PHOSPHATASE METHYLESTERASE-1 RELATED"/>
    <property type="match status" value="1"/>
</dbReference>
<dbReference type="GO" id="GO:0051723">
    <property type="term" value="F:protein methylesterase activity"/>
    <property type="evidence" value="ECO:0007669"/>
    <property type="project" value="UniProtKB-EC"/>
</dbReference>
<dbReference type="VEuPathDB" id="FungiDB:AeMF1_010095"/>
<dbReference type="InterPro" id="IPR029058">
    <property type="entry name" value="AB_hydrolase_fold"/>
</dbReference>
<comment type="catalytic activity">
    <reaction evidence="4">
        <text>[phosphatase 2A protein]-C-terminal L-leucine methyl ester + H2O = [phosphatase 2A protein]-C-terminal L-leucine + methanol + H(+)</text>
        <dbReference type="Rhea" id="RHEA:48548"/>
        <dbReference type="Rhea" id="RHEA-COMP:12134"/>
        <dbReference type="Rhea" id="RHEA-COMP:12135"/>
        <dbReference type="ChEBI" id="CHEBI:15377"/>
        <dbReference type="ChEBI" id="CHEBI:15378"/>
        <dbReference type="ChEBI" id="CHEBI:17790"/>
        <dbReference type="ChEBI" id="CHEBI:90516"/>
        <dbReference type="ChEBI" id="CHEBI:90517"/>
        <dbReference type="EC" id="3.1.1.89"/>
    </reaction>
</comment>
<feature type="active site" evidence="6">
    <location>
        <position position="266"/>
    </location>
</feature>
<keyword evidence="3 5" id="KW-0378">Hydrolase</keyword>
<evidence type="ECO:0000256" key="6">
    <source>
        <dbReference type="PIRSR" id="PIRSR022950-1"/>
    </source>
</evidence>
<sequence>MSEWTQYFDRSEDVQVSEDIFRVYYAGNEGPWVVLLHGGGHTALTWCLTASILKKHCRILAFDFRGHGQSITQDEGDLSEATLVQDTINILQRCLPDESNPISGAPTPSIIVGHSMGGAIAIRVAARNELKTLAGMIIIDVVEGTALAALSHMQAVLANRPSHFTSEEEAIQWSLRSGAVRNAESARVSIPSQIRLDSDGIFAWRTNLFSSAQYWNGWFTGISEMFLNVSIPKLLLLAGTDRLDTALTRGQMQGKFQLRLMYGSGHVIQEDCPERTAEALLEFCARVTPVAGLPAQRDVLAEKLAKARGMMPH</sequence>
<feature type="active site" evidence="6">
    <location>
        <position position="115"/>
    </location>
</feature>
<evidence type="ECO:0000256" key="1">
    <source>
        <dbReference type="ARBA" id="ARBA00008645"/>
    </source>
</evidence>
<feature type="domain" description="AB hydrolase-1" evidence="7">
    <location>
        <begin position="33"/>
        <end position="279"/>
    </location>
</feature>
<evidence type="ECO:0000256" key="2">
    <source>
        <dbReference type="ARBA" id="ARBA00022487"/>
    </source>
</evidence>
<gene>
    <name evidence="8" type="ORF">Ae201684_015469</name>
</gene>
<dbReference type="PIRSF" id="PIRSF022950">
    <property type="entry name" value="PPase_methylesterase_euk"/>
    <property type="match status" value="1"/>
</dbReference>
<name>A0A6G0WGK1_9STRA</name>
<comment type="similarity">
    <text evidence="1 5">Belongs to the AB hydrolase superfamily.</text>
</comment>
<dbReference type="InterPro" id="IPR016812">
    <property type="entry name" value="PPase_methylesterase_euk"/>
</dbReference>
<dbReference type="SUPFAM" id="SSF53474">
    <property type="entry name" value="alpha/beta-Hydrolases"/>
    <property type="match status" value="1"/>
</dbReference>
<evidence type="ECO:0000256" key="4">
    <source>
        <dbReference type="ARBA" id="ARBA00049203"/>
    </source>
</evidence>
<evidence type="ECO:0000313" key="9">
    <source>
        <dbReference type="Proteomes" id="UP000481153"/>
    </source>
</evidence>
<proteinExistence type="inferred from homology"/>
<dbReference type="PANTHER" id="PTHR14189:SF0">
    <property type="entry name" value="PROTEIN PHOSPHATASE METHYLESTERASE 1"/>
    <property type="match status" value="1"/>
</dbReference>
<accession>A0A6G0WGK1</accession>
<evidence type="ECO:0000256" key="3">
    <source>
        <dbReference type="ARBA" id="ARBA00022801"/>
    </source>
</evidence>
<dbReference type="Pfam" id="PF12697">
    <property type="entry name" value="Abhydrolase_6"/>
    <property type="match status" value="1"/>
</dbReference>
<protein>
    <recommendedName>
        <fullName evidence="5">Protein phosphatase methylesterase 1</fullName>
        <shortName evidence="5">PME-1</shortName>
        <ecNumber evidence="5">3.1.1.-</ecNumber>
    </recommendedName>
</protein>
<dbReference type="InterPro" id="IPR000073">
    <property type="entry name" value="AB_hydrolase_1"/>
</dbReference>
<dbReference type="Proteomes" id="UP000481153">
    <property type="component" value="Unassembled WGS sequence"/>
</dbReference>
<evidence type="ECO:0000256" key="5">
    <source>
        <dbReference type="PIRNR" id="PIRNR022950"/>
    </source>
</evidence>
<dbReference type="EMBL" id="VJMJ01000220">
    <property type="protein sequence ID" value="KAF0726251.1"/>
    <property type="molecule type" value="Genomic_DNA"/>
</dbReference>
<reference evidence="8 9" key="1">
    <citation type="submission" date="2019-07" db="EMBL/GenBank/DDBJ databases">
        <title>Genomics analysis of Aphanomyces spp. identifies a new class of oomycete effector associated with host adaptation.</title>
        <authorList>
            <person name="Gaulin E."/>
        </authorList>
    </citation>
    <scope>NUCLEOTIDE SEQUENCE [LARGE SCALE GENOMIC DNA]</scope>
    <source>
        <strain evidence="8 9">ATCC 201684</strain>
    </source>
</reference>
<dbReference type="Gene3D" id="3.40.50.1820">
    <property type="entry name" value="alpha/beta hydrolase"/>
    <property type="match status" value="1"/>
</dbReference>
<comment type="caution">
    <text evidence="8">The sequence shown here is derived from an EMBL/GenBank/DDBJ whole genome shotgun (WGS) entry which is preliminary data.</text>
</comment>
<evidence type="ECO:0000313" key="8">
    <source>
        <dbReference type="EMBL" id="KAF0726251.1"/>
    </source>
</evidence>